<feature type="compositionally biased region" description="Basic residues" evidence="1">
    <location>
        <begin position="371"/>
        <end position="381"/>
    </location>
</feature>
<evidence type="ECO:0000313" key="3">
    <source>
        <dbReference type="Proteomes" id="UP000028545"/>
    </source>
</evidence>
<reference evidence="2 3" key="1">
    <citation type="journal article" date="2014" name="Genome Announc.">
        <title>Draft genome sequence of the pathogenic fungus Scedosporium apiospermum.</title>
        <authorList>
            <person name="Vandeputte P."/>
            <person name="Ghamrawi S."/>
            <person name="Rechenmann M."/>
            <person name="Iltis A."/>
            <person name="Giraud S."/>
            <person name="Fleury M."/>
            <person name="Thornton C."/>
            <person name="Delhaes L."/>
            <person name="Meyer W."/>
            <person name="Papon N."/>
            <person name="Bouchara J.P."/>
        </authorList>
    </citation>
    <scope>NUCLEOTIDE SEQUENCE [LARGE SCALE GENOMIC DNA]</scope>
    <source>
        <strain evidence="2 3">IHEM 14462</strain>
    </source>
</reference>
<dbReference type="OrthoDB" id="5236058at2759"/>
<proteinExistence type="predicted"/>
<dbReference type="EMBL" id="JOWA01000055">
    <property type="protein sequence ID" value="KEZ45975.1"/>
    <property type="molecule type" value="Genomic_DNA"/>
</dbReference>
<feature type="region of interest" description="Disordered" evidence="1">
    <location>
        <begin position="371"/>
        <end position="423"/>
    </location>
</feature>
<sequence>MSEEFDWLSRLGRYLPISLAMRGVRRVRKALKTQFSKEEKIPENVVEEVITGRPQISLPWPVADYDTWKYRGGPPLERYYRGQESPYVFDKGEVFARPSSYPLALNPTYERPAHPLHPLDSVPGRPLPNDQGDEEMHPATVMAVVAWIGANLSHIPHTVCGLSAMVMYGYTARRARHVTILFPGHTHDVVRSWAATKGVETYPNNKYEFGVRLPNDGDKVRRVRIRFTTSETFLRLPHTIVNGADFGEHGARILGLSALINYSAKSYMETRGGPRAMAAQMQTAQDLTWLVHRLIVLHRTVAPEEMPHFYNPLFLDPFECTFPDARELFVEARLLPGEGIGGGSRPVSSTSIDSGFMNYIRYNDFVKGQKRSNRLSKKLRTKPTSIVASRPQPQERASHGRIEEGESSTAGHTGNPEEKGLIGPVPVSQMFRTTFDDGIEDLPLSRWAEPVVKPGPLAGTALPRYEAIAEAHTNFFEAGEIRGWDRERHRSLAITVSPPDHI</sequence>
<dbReference type="VEuPathDB" id="FungiDB:SAPIO_CDS1372"/>
<name>A0A084GF63_PSEDA</name>
<dbReference type="HOGENOM" id="CLU_543095_0_0_1"/>
<dbReference type="AlphaFoldDB" id="A0A084GF63"/>
<evidence type="ECO:0000313" key="2">
    <source>
        <dbReference type="EMBL" id="KEZ45975.1"/>
    </source>
</evidence>
<accession>A0A084GF63</accession>
<gene>
    <name evidence="2" type="ORF">SAPIO_CDS1372</name>
</gene>
<dbReference type="RefSeq" id="XP_016645774.1">
    <property type="nucleotide sequence ID" value="XM_016784658.1"/>
</dbReference>
<dbReference type="Proteomes" id="UP000028545">
    <property type="component" value="Unassembled WGS sequence"/>
</dbReference>
<dbReference type="GeneID" id="27720444"/>
<keyword evidence="3" id="KW-1185">Reference proteome</keyword>
<dbReference type="KEGG" id="sapo:SAPIO_CDS1372"/>
<organism evidence="2 3">
    <name type="scientific">Pseudallescheria apiosperma</name>
    <name type="common">Scedosporium apiospermum</name>
    <dbReference type="NCBI Taxonomy" id="563466"/>
    <lineage>
        <taxon>Eukaryota</taxon>
        <taxon>Fungi</taxon>
        <taxon>Dikarya</taxon>
        <taxon>Ascomycota</taxon>
        <taxon>Pezizomycotina</taxon>
        <taxon>Sordariomycetes</taxon>
        <taxon>Hypocreomycetidae</taxon>
        <taxon>Microascales</taxon>
        <taxon>Microascaceae</taxon>
        <taxon>Scedosporium</taxon>
    </lineage>
</organism>
<protein>
    <submittedName>
        <fullName evidence="2">Uncharacterized protein</fullName>
    </submittedName>
</protein>
<evidence type="ECO:0000256" key="1">
    <source>
        <dbReference type="SAM" id="MobiDB-lite"/>
    </source>
</evidence>
<comment type="caution">
    <text evidence="2">The sequence shown here is derived from an EMBL/GenBank/DDBJ whole genome shotgun (WGS) entry which is preliminary data.</text>
</comment>